<dbReference type="PaxDb" id="8022-A0A060XU17"/>
<gene>
    <name evidence="2" type="ORF">GSONMT00036202001</name>
</gene>
<dbReference type="InterPro" id="IPR029526">
    <property type="entry name" value="PGBD"/>
</dbReference>
<proteinExistence type="predicted"/>
<name>A0A060XU17_ONCMY</name>
<dbReference type="PANTHER" id="PTHR47272">
    <property type="entry name" value="DDE_TNP_1_7 DOMAIN-CONTAINING PROTEIN"/>
    <property type="match status" value="1"/>
</dbReference>
<dbReference type="AlphaFoldDB" id="A0A060XU17"/>
<reference evidence="2" key="1">
    <citation type="journal article" date="2014" name="Nat. Commun.">
        <title>The rainbow trout genome provides novel insights into evolution after whole-genome duplication in vertebrates.</title>
        <authorList>
            <person name="Berthelot C."/>
            <person name="Brunet F."/>
            <person name="Chalopin D."/>
            <person name="Juanchich A."/>
            <person name="Bernard M."/>
            <person name="Noel B."/>
            <person name="Bento P."/>
            <person name="Da Silva C."/>
            <person name="Labadie K."/>
            <person name="Alberti A."/>
            <person name="Aury J.M."/>
            <person name="Louis A."/>
            <person name="Dehais P."/>
            <person name="Bardou P."/>
            <person name="Montfort J."/>
            <person name="Klopp C."/>
            <person name="Cabau C."/>
            <person name="Gaspin C."/>
            <person name="Thorgaard G.H."/>
            <person name="Boussaha M."/>
            <person name="Quillet E."/>
            <person name="Guyomard R."/>
            <person name="Galiana D."/>
            <person name="Bobe J."/>
            <person name="Volff J.N."/>
            <person name="Genet C."/>
            <person name="Wincker P."/>
            <person name="Jaillon O."/>
            <person name="Roest Crollius H."/>
            <person name="Guiguen Y."/>
        </authorList>
    </citation>
    <scope>NUCLEOTIDE SEQUENCE [LARGE SCALE GENOMIC DNA]</scope>
</reference>
<reference evidence="2" key="2">
    <citation type="submission" date="2014-03" db="EMBL/GenBank/DDBJ databases">
        <authorList>
            <person name="Genoscope - CEA"/>
        </authorList>
    </citation>
    <scope>NUCLEOTIDE SEQUENCE</scope>
</reference>
<evidence type="ECO:0000313" key="2">
    <source>
        <dbReference type="EMBL" id="CDQ83011.1"/>
    </source>
</evidence>
<dbReference type="Pfam" id="PF13843">
    <property type="entry name" value="DDE_Tnp_1_7"/>
    <property type="match status" value="1"/>
</dbReference>
<dbReference type="Proteomes" id="UP000193380">
    <property type="component" value="Unassembled WGS sequence"/>
</dbReference>
<evidence type="ECO:0000313" key="3">
    <source>
        <dbReference type="Proteomes" id="UP000193380"/>
    </source>
</evidence>
<sequence>MGEKLAVDEQMAPFKGRNRLKQYLPSKPKKWGYKILVLAGSDGVPHNLENYTGRVVQPPELTDVGASGNVVLCLAQPIPKQENYNLFFNNWFTSVPLVFTLAQQGIHCTGTVRGNRLPGVNLMYDAELKRAARGSFQQKMAMVEETTFHIVKWYDNRSVTLLSDYTGAHPVRLTGGIASER</sequence>
<dbReference type="EMBL" id="FR906086">
    <property type="protein sequence ID" value="CDQ83011.1"/>
    <property type="molecule type" value="Genomic_DNA"/>
</dbReference>
<evidence type="ECO:0000259" key="1">
    <source>
        <dbReference type="Pfam" id="PF13843"/>
    </source>
</evidence>
<dbReference type="STRING" id="8022.A0A060XU17"/>
<dbReference type="PANTHER" id="PTHR47272:SF1">
    <property type="entry name" value="PIGGYBAC TRANSPOSABLE ELEMENT-DERIVED PROTEIN 3-LIKE"/>
    <property type="match status" value="1"/>
</dbReference>
<protein>
    <recommendedName>
        <fullName evidence="1">PiggyBac transposable element-derived protein domain-containing protein</fullName>
    </recommendedName>
</protein>
<accession>A0A060XU17</accession>
<feature type="domain" description="PiggyBac transposable element-derived protein" evidence="1">
    <location>
        <begin position="2"/>
        <end position="171"/>
    </location>
</feature>
<organism evidence="2 3">
    <name type="scientific">Oncorhynchus mykiss</name>
    <name type="common">Rainbow trout</name>
    <name type="synonym">Salmo gairdneri</name>
    <dbReference type="NCBI Taxonomy" id="8022"/>
    <lineage>
        <taxon>Eukaryota</taxon>
        <taxon>Metazoa</taxon>
        <taxon>Chordata</taxon>
        <taxon>Craniata</taxon>
        <taxon>Vertebrata</taxon>
        <taxon>Euteleostomi</taxon>
        <taxon>Actinopterygii</taxon>
        <taxon>Neopterygii</taxon>
        <taxon>Teleostei</taxon>
        <taxon>Protacanthopterygii</taxon>
        <taxon>Salmoniformes</taxon>
        <taxon>Salmonidae</taxon>
        <taxon>Salmoninae</taxon>
        <taxon>Oncorhynchus</taxon>
    </lineage>
</organism>